<evidence type="ECO:0000256" key="1">
    <source>
        <dbReference type="SAM" id="SignalP"/>
    </source>
</evidence>
<evidence type="ECO:0000313" key="3">
    <source>
        <dbReference type="Proteomes" id="UP000507470"/>
    </source>
</evidence>
<feature type="chain" id="PRO_5026688212" description="DUF19 domain-containing protein" evidence="1">
    <location>
        <begin position="25"/>
        <end position="176"/>
    </location>
</feature>
<dbReference type="OrthoDB" id="6106182at2759"/>
<protein>
    <recommendedName>
        <fullName evidence="4">DUF19 domain-containing protein</fullName>
    </recommendedName>
</protein>
<feature type="signal peptide" evidence="1">
    <location>
        <begin position="1"/>
        <end position="24"/>
    </location>
</feature>
<evidence type="ECO:0008006" key="4">
    <source>
        <dbReference type="Google" id="ProtNLM"/>
    </source>
</evidence>
<keyword evidence="3" id="KW-1185">Reference proteome</keyword>
<sequence length="176" mass="19697">MGRYQTTALIGSLCCLFLCTEKFTGKINISNSGIQFIEAACNDMGNLQMLSCYTPEKLQSCTYLKRMSSYLPAQQTMKEQLTEMCAHKDDFLGLESCMASKSFVDSYSICMDPYVAALSDKTADLCQVYKVQVNCTVALLTRTNCSSVYVNTYRSIQEKELTQTCELLKYVQSVIG</sequence>
<proteinExistence type="predicted"/>
<evidence type="ECO:0000313" key="2">
    <source>
        <dbReference type="EMBL" id="CAC5408559.1"/>
    </source>
</evidence>
<dbReference type="AlphaFoldDB" id="A0A6J8DKB4"/>
<accession>A0A6J8DKB4</accession>
<keyword evidence="1" id="KW-0732">Signal</keyword>
<reference evidence="2 3" key="1">
    <citation type="submission" date="2020-06" db="EMBL/GenBank/DDBJ databases">
        <authorList>
            <person name="Li R."/>
            <person name="Bekaert M."/>
        </authorList>
    </citation>
    <scope>NUCLEOTIDE SEQUENCE [LARGE SCALE GENOMIC DNA]</scope>
    <source>
        <strain evidence="3">wild</strain>
    </source>
</reference>
<organism evidence="2 3">
    <name type="scientific">Mytilus coruscus</name>
    <name type="common">Sea mussel</name>
    <dbReference type="NCBI Taxonomy" id="42192"/>
    <lineage>
        <taxon>Eukaryota</taxon>
        <taxon>Metazoa</taxon>
        <taxon>Spiralia</taxon>
        <taxon>Lophotrochozoa</taxon>
        <taxon>Mollusca</taxon>
        <taxon>Bivalvia</taxon>
        <taxon>Autobranchia</taxon>
        <taxon>Pteriomorphia</taxon>
        <taxon>Mytilida</taxon>
        <taxon>Mytiloidea</taxon>
        <taxon>Mytilidae</taxon>
        <taxon>Mytilinae</taxon>
        <taxon>Mytilus</taxon>
    </lineage>
</organism>
<name>A0A6J8DKB4_MYTCO</name>
<dbReference type="Proteomes" id="UP000507470">
    <property type="component" value="Unassembled WGS sequence"/>
</dbReference>
<dbReference type="EMBL" id="CACVKT020007566">
    <property type="protein sequence ID" value="CAC5408559.1"/>
    <property type="molecule type" value="Genomic_DNA"/>
</dbReference>
<gene>
    <name evidence="2" type="ORF">MCOR_41940</name>
</gene>